<dbReference type="Proteomes" id="UP000603545">
    <property type="component" value="Unassembled WGS sequence"/>
</dbReference>
<sequence length="62" mass="7259">MKYLAKKNMFNYRFDFEIGYLVKSPCRECDKQNNFPECADTCKILDEIHDVLSCAVSCSKRV</sequence>
<gene>
    <name evidence="1" type="ORF">H8E80_03055</name>
</gene>
<reference evidence="1 2" key="1">
    <citation type="submission" date="2020-08" db="EMBL/GenBank/DDBJ databases">
        <title>Bridging the membrane lipid divide: bacteria of the FCB group superphylum have the potential to synthesize archaeal ether lipids.</title>
        <authorList>
            <person name="Villanueva L."/>
            <person name="Von Meijenfeldt F.A.B."/>
            <person name="Westbye A.B."/>
            <person name="Yadav S."/>
            <person name="Hopmans E.C."/>
            <person name="Dutilh B.E."/>
            <person name="Sinninghe Damste J.S."/>
        </authorList>
    </citation>
    <scope>NUCLEOTIDE SEQUENCE [LARGE SCALE GENOMIC DNA]</scope>
    <source>
        <strain evidence="1">NIOZ-UU82</strain>
    </source>
</reference>
<dbReference type="AlphaFoldDB" id="A0A8J6N3P3"/>
<accession>A0A8J6N3P3</accession>
<comment type="caution">
    <text evidence="1">The sequence shown here is derived from an EMBL/GenBank/DDBJ whole genome shotgun (WGS) entry which is preliminary data.</text>
</comment>
<protein>
    <submittedName>
        <fullName evidence="1">Uncharacterized protein</fullName>
    </submittedName>
</protein>
<evidence type="ECO:0000313" key="1">
    <source>
        <dbReference type="EMBL" id="MBC8199010.1"/>
    </source>
</evidence>
<organism evidence="1 2">
    <name type="scientific">Candidatus Desulfaltia bathyphila</name>
    <dbReference type="NCBI Taxonomy" id="2841697"/>
    <lineage>
        <taxon>Bacteria</taxon>
        <taxon>Pseudomonadati</taxon>
        <taxon>Thermodesulfobacteriota</taxon>
        <taxon>Desulfobacteria</taxon>
        <taxon>Desulfobacterales</taxon>
        <taxon>Desulfobacterales incertae sedis</taxon>
        <taxon>Candidatus Desulfaltia</taxon>
    </lineage>
</organism>
<name>A0A8J6N3P3_9BACT</name>
<dbReference type="EMBL" id="JACNLL010000030">
    <property type="protein sequence ID" value="MBC8199010.1"/>
    <property type="molecule type" value="Genomic_DNA"/>
</dbReference>
<evidence type="ECO:0000313" key="2">
    <source>
        <dbReference type="Proteomes" id="UP000603545"/>
    </source>
</evidence>
<proteinExistence type="predicted"/>